<feature type="domain" description="Peptidase M16 N-terminal" evidence="3">
    <location>
        <begin position="20"/>
        <end position="160"/>
    </location>
</feature>
<dbReference type="InterPro" id="IPR011765">
    <property type="entry name" value="Pept_M16_N"/>
</dbReference>
<dbReference type="Pfam" id="PF05193">
    <property type="entry name" value="Peptidase_M16_C"/>
    <property type="match status" value="1"/>
</dbReference>
<dbReference type="Gene3D" id="3.30.830.10">
    <property type="entry name" value="Metalloenzyme, LuxS/M16 peptidase-like"/>
    <property type="match status" value="2"/>
</dbReference>
<evidence type="ECO:0000259" key="4">
    <source>
        <dbReference type="Pfam" id="PF05193"/>
    </source>
</evidence>
<dbReference type="InterPro" id="IPR007863">
    <property type="entry name" value="Peptidase_M16_C"/>
</dbReference>
<dbReference type="EMBL" id="MGEP01000022">
    <property type="protein sequence ID" value="OGL87295.1"/>
    <property type="molecule type" value="Genomic_DNA"/>
</dbReference>
<dbReference type="Proteomes" id="UP000178723">
    <property type="component" value="Unassembled WGS sequence"/>
</dbReference>
<dbReference type="GO" id="GO:0004222">
    <property type="term" value="F:metalloendopeptidase activity"/>
    <property type="evidence" value="ECO:0007669"/>
    <property type="project" value="InterPro"/>
</dbReference>
<dbReference type="GO" id="GO:0006508">
    <property type="term" value="P:proteolysis"/>
    <property type="evidence" value="ECO:0007669"/>
    <property type="project" value="InterPro"/>
</dbReference>
<evidence type="ECO:0000256" key="2">
    <source>
        <dbReference type="RuleBase" id="RU004447"/>
    </source>
</evidence>
<dbReference type="InterPro" id="IPR011249">
    <property type="entry name" value="Metalloenz_LuxS/M16"/>
</dbReference>
<dbReference type="PANTHER" id="PTHR11851">
    <property type="entry name" value="METALLOPROTEASE"/>
    <property type="match status" value="1"/>
</dbReference>
<protein>
    <recommendedName>
        <fullName evidence="7">Peptidase M16</fullName>
    </recommendedName>
</protein>
<accession>A0A1F7VA24</accession>
<dbReference type="InterPro" id="IPR050361">
    <property type="entry name" value="MPP/UQCRC_Complex"/>
</dbReference>
<feature type="domain" description="Peptidase M16 C-terminal" evidence="4">
    <location>
        <begin position="170"/>
        <end position="341"/>
    </location>
</feature>
<comment type="caution">
    <text evidence="5">The sequence shown here is derived from an EMBL/GenBank/DDBJ whole genome shotgun (WGS) entry which is preliminary data.</text>
</comment>
<dbReference type="AlphaFoldDB" id="A0A1F7VA24"/>
<dbReference type="STRING" id="1802407.A3I40_03735"/>
<dbReference type="PROSITE" id="PS00143">
    <property type="entry name" value="INSULINASE"/>
    <property type="match status" value="1"/>
</dbReference>
<name>A0A1F7VA24_9BACT</name>
<reference evidence="5 6" key="1">
    <citation type="journal article" date="2016" name="Nat. Commun.">
        <title>Thousands of microbial genomes shed light on interconnected biogeochemical processes in an aquifer system.</title>
        <authorList>
            <person name="Anantharaman K."/>
            <person name="Brown C.T."/>
            <person name="Hug L.A."/>
            <person name="Sharon I."/>
            <person name="Castelle C.J."/>
            <person name="Probst A.J."/>
            <person name="Thomas B.C."/>
            <person name="Singh A."/>
            <person name="Wilkins M.J."/>
            <person name="Karaoz U."/>
            <person name="Brodie E.L."/>
            <person name="Williams K.H."/>
            <person name="Hubbard S.S."/>
            <person name="Banfield J.F."/>
        </authorList>
    </citation>
    <scope>NUCLEOTIDE SEQUENCE [LARGE SCALE GENOMIC DNA]</scope>
</reference>
<proteinExistence type="inferred from homology"/>
<organism evidence="5 6">
    <name type="scientific">Candidatus Uhrbacteria bacterium RIFCSPLOWO2_02_FULL_48_12</name>
    <dbReference type="NCBI Taxonomy" id="1802407"/>
    <lineage>
        <taxon>Bacteria</taxon>
        <taxon>Candidatus Uhriibacteriota</taxon>
    </lineage>
</organism>
<sequence>MSYPHAKLPNGLTLYVVPMPSTETVTVLVLVRAGSKYETKKINGLSHFLEHMFFKGTTNRPTPLAVAETLDRVGGEYNAFTDKERTGFYAKVDVKHLELAIDWVSDMLINPLLKEEEIEKEKGVISQEISMYYDTPTSYISDVFETLLYGDQPAGWDIAGTKEIISKFRKSDFIKYLAERYVARDTIVVVAGNINEIKTKKLISRYFSGLKPGRAPGKLKVREIQKNNGFKLFTKDTDQTHLELGVRAFDTYDKRRYALGILATILGGNMSSRLFMSLREEHGLAYYVATNAHHYTDTGYLATHAGVPNKDVDRAVSVIMQEYDTIRKFRVKPDELKKAKDYIKGKSVIGLESSSALAGFVGDQAMLYGRAKTINEILKRIEAVTASEIQSVAKMIFKENRLNLAVIGPGGSESKLKKVLKFKS</sequence>
<dbReference type="GO" id="GO:0046872">
    <property type="term" value="F:metal ion binding"/>
    <property type="evidence" value="ECO:0007669"/>
    <property type="project" value="InterPro"/>
</dbReference>
<comment type="similarity">
    <text evidence="1 2">Belongs to the peptidase M16 family.</text>
</comment>
<evidence type="ECO:0000256" key="1">
    <source>
        <dbReference type="ARBA" id="ARBA00007261"/>
    </source>
</evidence>
<dbReference type="SUPFAM" id="SSF63411">
    <property type="entry name" value="LuxS/MPP-like metallohydrolase"/>
    <property type="match status" value="2"/>
</dbReference>
<evidence type="ECO:0000259" key="3">
    <source>
        <dbReference type="Pfam" id="PF00675"/>
    </source>
</evidence>
<evidence type="ECO:0000313" key="6">
    <source>
        <dbReference type="Proteomes" id="UP000178723"/>
    </source>
</evidence>
<dbReference type="PANTHER" id="PTHR11851:SF49">
    <property type="entry name" value="MITOCHONDRIAL-PROCESSING PEPTIDASE SUBUNIT ALPHA"/>
    <property type="match status" value="1"/>
</dbReference>
<evidence type="ECO:0000313" key="5">
    <source>
        <dbReference type="EMBL" id="OGL87295.1"/>
    </source>
</evidence>
<evidence type="ECO:0008006" key="7">
    <source>
        <dbReference type="Google" id="ProtNLM"/>
    </source>
</evidence>
<dbReference type="InterPro" id="IPR001431">
    <property type="entry name" value="Pept_M16_Zn_BS"/>
</dbReference>
<dbReference type="Pfam" id="PF00675">
    <property type="entry name" value="Peptidase_M16"/>
    <property type="match status" value="1"/>
</dbReference>
<gene>
    <name evidence="5" type="ORF">A3I40_03735</name>
</gene>